<dbReference type="Proteomes" id="UP000198412">
    <property type="component" value="Unassembled WGS sequence"/>
</dbReference>
<reference evidence="4" key="1">
    <citation type="submission" date="2017-06" db="EMBL/GenBank/DDBJ databases">
        <authorList>
            <person name="Varghese N."/>
            <person name="Submissions S."/>
        </authorList>
    </citation>
    <scope>NUCLEOTIDE SEQUENCE [LARGE SCALE GENOMIC DNA]</scope>
    <source>
        <strain evidence="4">DSM 27993</strain>
    </source>
</reference>
<dbReference type="AlphaFoldDB" id="A0A238VXR3"/>
<evidence type="ECO:0008006" key="5">
    <source>
        <dbReference type="Google" id="ProtNLM"/>
    </source>
</evidence>
<keyword evidence="1" id="KW-0175">Coiled coil</keyword>
<protein>
    <recommendedName>
        <fullName evidence="5">Anti-sigma factor</fullName>
    </recommendedName>
</protein>
<proteinExistence type="predicted"/>
<feature type="coiled-coil region" evidence="1">
    <location>
        <begin position="97"/>
        <end position="182"/>
    </location>
</feature>
<dbReference type="OrthoDB" id="1441018at2"/>
<evidence type="ECO:0000313" key="3">
    <source>
        <dbReference type="EMBL" id="SNR38937.1"/>
    </source>
</evidence>
<feature type="transmembrane region" description="Helical" evidence="2">
    <location>
        <begin position="45"/>
        <end position="65"/>
    </location>
</feature>
<evidence type="ECO:0000313" key="4">
    <source>
        <dbReference type="Proteomes" id="UP000198412"/>
    </source>
</evidence>
<name>A0A238VXR3_9FLAO</name>
<gene>
    <name evidence="3" type="ORF">SAMN04488111_1156</name>
</gene>
<keyword evidence="4" id="KW-1185">Reference proteome</keyword>
<keyword evidence="2" id="KW-0812">Transmembrane</keyword>
<sequence>MPKDLREMLQEEIKGTGKLSNNHRSNFEAKLQKELHSTKNKNYQFLKIAASFLVIIGLGSSIFYFSNSTVTNTAEKVQIESLGSISPELKKIENYYLVSINSEISSLEETKENKELLDGYFEKISELTEDYKLLTKELNEEGLNEKTINALIDNLQLRLKLLYQLKEQLNELKNLNTSENENIQI</sequence>
<keyword evidence="2" id="KW-1133">Transmembrane helix</keyword>
<dbReference type="RefSeq" id="WP_089377437.1">
    <property type="nucleotide sequence ID" value="NZ_FZNX01000001.1"/>
</dbReference>
<dbReference type="EMBL" id="FZNX01000001">
    <property type="protein sequence ID" value="SNR38937.1"/>
    <property type="molecule type" value="Genomic_DNA"/>
</dbReference>
<evidence type="ECO:0000256" key="1">
    <source>
        <dbReference type="SAM" id="Coils"/>
    </source>
</evidence>
<accession>A0A238VXR3</accession>
<keyword evidence="2" id="KW-0472">Membrane</keyword>
<evidence type="ECO:0000256" key="2">
    <source>
        <dbReference type="SAM" id="Phobius"/>
    </source>
</evidence>
<organism evidence="3 4">
    <name type="scientific">Lutibacter flavus</name>
    <dbReference type="NCBI Taxonomy" id="691689"/>
    <lineage>
        <taxon>Bacteria</taxon>
        <taxon>Pseudomonadati</taxon>
        <taxon>Bacteroidota</taxon>
        <taxon>Flavobacteriia</taxon>
        <taxon>Flavobacteriales</taxon>
        <taxon>Flavobacteriaceae</taxon>
        <taxon>Lutibacter</taxon>
    </lineage>
</organism>